<evidence type="ECO:0000313" key="7">
    <source>
        <dbReference type="EMBL" id="CUU59124.1"/>
    </source>
</evidence>
<keyword evidence="3" id="KW-0233">DNA recombination</keyword>
<dbReference type="GO" id="GO:0006310">
    <property type="term" value="P:DNA recombination"/>
    <property type="evidence" value="ECO:0007669"/>
    <property type="project" value="UniProtKB-KW"/>
</dbReference>
<keyword evidence="1" id="KW-0229">DNA integration</keyword>
<dbReference type="SUPFAM" id="SSF56349">
    <property type="entry name" value="DNA breaking-rejoining enzymes"/>
    <property type="match status" value="1"/>
</dbReference>
<evidence type="ECO:0000256" key="4">
    <source>
        <dbReference type="PROSITE-ProRule" id="PRU01248"/>
    </source>
</evidence>
<feature type="domain" description="Core-binding (CB)" evidence="6">
    <location>
        <begin position="24"/>
        <end position="114"/>
    </location>
</feature>
<dbReference type="PROSITE" id="PS51898">
    <property type="entry name" value="TYR_RECOMBINASE"/>
    <property type="match status" value="1"/>
</dbReference>
<dbReference type="AlphaFoldDB" id="A0A0S4QUY1"/>
<gene>
    <name evidence="7" type="ORF">Ga0074812_12512</name>
</gene>
<evidence type="ECO:0000259" key="5">
    <source>
        <dbReference type="PROSITE" id="PS51898"/>
    </source>
</evidence>
<evidence type="ECO:0000259" key="6">
    <source>
        <dbReference type="PROSITE" id="PS51900"/>
    </source>
</evidence>
<dbReference type="Proteomes" id="UP000198802">
    <property type="component" value="Unassembled WGS sequence"/>
</dbReference>
<dbReference type="InterPro" id="IPR010998">
    <property type="entry name" value="Integrase_recombinase_N"/>
</dbReference>
<dbReference type="GO" id="GO:0003677">
    <property type="term" value="F:DNA binding"/>
    <property type="evidence" value="ECO:0007669"/>
    <property type="project" value="UniProtKB-UniRule"/>
</dbReference>
<feature type="domain" description="Tyr recombinase" evidence="5">
    <location>
        <begin position="138"/>
        <end position="209"/>
    </location>
</feature>
<dbReference type="InterPro" id="IPR002104">
    <property type="entry name" value="Integrase_catalytic"/>
</dbReference>
<evidence type="ECO:0000256" key="1">
    <source>
        <dbReference type="ARBA" id="ARBA00022908"/>
    </source>
</evidence>
<dbReference type="InterPro" id="IPR011010">
    <property type="entry name" value="DNA_brk_join_enz"/>
</dbReference>
<name>A0A0S4QUY1_9ACTN</name>
<dbReference type="InterPro" id="IPR013762">
    <property type="entry name" value="Integrase-like_cat_sf"/>
</dbReference>
<reference evidence="8" key="1">
    <citation type="submission" date="2015-11" db="EMBL/GenBank/DDBJ databases">
        <authorList>
            <person name="Varghese N."/>
        </authorList>
    </citation>
    <scope>NUCLEOTIDE SEQUENCE [LARGE SCALE GENOMIC DNA]</scope>
    <source>
        <strain evidence="8">DSM 45899</strain>
    </source>
</reference>
<dbReference type="Gene3D" id="1.10.150.130">
    <property type="match status" value="1"/>
</dbReference>
<dbReference type="Pfam" id="PF02899">
    <property type="entry name" value="Phage_int_SAM_1"/>
    <property type="match status" value="1"/>
</dbReference>
<dbReference type="EMBL" id="FAOZ01000025">
    <property type="protein sequence ID" value="CUU59124.1"/>
    <property type="molecule type" value="Genomic_DNA"/>
</dbReference>
<protein>
    <submittedName>
        <fullName evidence="7">Phage integrase, N-terminal SAM-like domain</fullName>
    </submittedName>
</protein>
<dbReference type="GO" id="GO:0015074">
    <property type="term" value="P:DNA integration"/>
    <property type="evidence" value="ECO:0007669"/>
    <property type="project" value="UniProtKB-KW"/>
</dbReference>
<evidence type="ECO:0000256" key="3">
    <source>
        <dbReference type="ARBA" id="ARBA00023172"/>
    </source>
</evidence>
<accession>A0A0S4QUY1</accession>
<keyword evidence="2 4" id="KW-0238">DNA-binding</keyword>
<keyword evidence="8" id="KW-1185">Reference proteome</keyword>
<dbReference type="Gene3D" id="1.10.443.10">
    <property type="entry name" value="Intergrase catalytic core"/>
    <property type="match status" value="1"/>
</dbReference>
<dbReference type="PROSITE" id="PS51900">
    <property type="entry name" value="CB"/>
    <property type="match status" value="1"/>
</dbReference>
<dbReference type="InterPro" id="IPR044068">
    <property type="entry name" value="CB"/>
</dbReference>
<sequence length="209" mass="22763">MCGKSRMSREVHVRIRGRLGAKLPRATRPTSTFIATRQKNASPHTVAAYRDTCRLLLAFAQSTTGTQHSQLSLADPNATLIGEFLHHLEQQPGNGTATRNARLAAIHSLFTYAAPRTPEHAAVISQVLAIPPRRRERAIVSYLTTEEIDALVAAPDRSTWHGRRDLSLLLLDVQTGLRVSELTGLTRHDDVDGGLQILGLVAILSAGRG</sequence>
<evidence type="ECO:0000313" key="8">
    <source>
        <dbReference type="Proteomes" id="UP000198802"/>
    </source>
</evidence>
<proteinExistence type="predicted"/>
<organism evidence="7 8">
    <name type="scientific">Parafrankia irregularis</name>
    <dbReference type="NCBI Taxonomy" id="795642"/>
    <lineage>
        <taxon>Bacteria</taxon>
        <taxon>Bacillati</taxon>
        <taxon>Actinomycetota</taxon>
        <taxon>Actinomycetes</taxon>
        <taxon>Frankiales</taxon>
        <taxon>Frankiaceae</taxon>
        <taxon>Parafrankia</taxon>
    </lineage>
</organism>
<evidence type="ECO:0000256" key="2">
    <source>
        <dbReference type="ARBA" id="ARBA00023125"/>
    </source>
</evidence>
<dbReference type="InterPro" id="IPR004107">
    <property type="entry name" value="Integrase_SAM-like_N"/>
</dbReference>